<dbReference type="Proteomes" id="UP000277952">
    <property type="component" value="Unassembled WGS sequence"/>
</dbReference>
<sequence length="119" mass="13465">MARIHTIREGDLSEWPQPKLSMNLKTPLDYINKAIEVTTSRRENCPQFPIYDMLFAQFDYVKSVFEGAEKDKSKLHHLSIGAIASKEFEGNCPELGCALRDAHCVAIQSARVLKIILTD</sequence>
<evidence type="ECO:0000259" key="1">
    <source>
        <dbReference type="Pfam" id="PF18660"/>
    </source>
</evidence>
<dbReference type="AlphaFoldDB" id="A0A3M2X308"/>
<protein>
    <recommendedName>
        <fullName evidence="1">Tsi6 domain-containing protein</fullName>
    </recommendedName>
</protein>
<name>A0A3M2X308_PSEA0</name>
<evidence type="ECO:0000313" key="2">
    <source>
        <dbReference type="EMBL" id="RML58161.1"/>
    </source>
</evidence>
<gene>
    <name evidence="2" type="ORF">ALQ94_200021</name>
</gene>
<accession>A0A3M2X308</accession>
<evidence type="ECO:0000313" key="3">
    <source>
        <dbReference type="Proteomes" id="UP000277952"/>
    </source>
</evidence>
<feature type="domain" description="Tsi6" evidence="1">
    <location>
        <begin position="26"/>
        <end position="108"/>
    </location>
</feature>
<organism evidence="2 3">
    <name type="scientific">Pseudomonas amygdali pv. morsprunorum</name>
    <dbReference type="NCBI Taxonomy" id="129138"/>
    <lineage>
        <taxon>Bacteria</taxon>
        <taxon>Pseudomonadati</taxon>
        <taxon>Pseudomonadota</taxon>
        <taxon>Gammaproteobacteria</taxon>
        <taxon>Pseudomonadales</taxon>
        <taxon>Pseudomonadaceae</taxon>
        <taxon>Pseudomonas</taxon>
        <taxon>Pseudomonas amygdali</taxon>
    </lineage>
</organism>
<dbReference type="Pfam" id="PF18660">
    <property type="entry name" value="Tsi6"/>
    <property type="match status" value="1"/>
</dbReference>
<reference evidence="2 3" key="1">
    <citation type="submission" date="2018-08" db="EMBL/GenBank/DDBJ databases">
        <title>Recombination of ecologically and evolutionarily significant loci maintains genetic cohesion in the Pseudomonas syringae species complex.</title>
        <authorList>
            <person name="Dillon M."/>
            <person name="Thakur S."/>
            <person name="Almeida R.N.D."/>
            <person name="Weir B.S."/>
            <person name="Guttman D.S."/>
        </authorList>
    </citation>
    <scope>NUCLEOTIDE SEQUENCE [LARGE SCALE GENOMIC DNA]</scope>
    <source>
        <strain evidence="2 3">19322</strain>
    </source>
</reference>
<proteinExistence type="predicted"/>
<dbReference type="EMBL" id="RBNS01000017">
    <property type="protein sequence ID" value="RML58161.1"/>
    <property type="molecule type" value="Genomic_DNA"/>
</dbReference>
<comment type="caution">
    <text evidence="2">The sequence shown here is derived from an EMBL/GenBank/DDBJ whole genome shotgun (WGS) entry which is preliminary data.</text>
</comment>
<dbReference type="InterPro" id="IPR040818">
    <property type="entry name" value="Tsi6"/>
</dbReference>